<evidence type="ECO:0000256" key="1">
    <source>
        <dbReference type="SAM" id="SignalP"/>
    </source>
</evidence>
<feature type="signal peptide" evidence="1">
    <location>
        <begin position="1"/>
        <end position="23"/>
    </location>
</feature>
<name>A0ABX8CPH4_9NOCA</name>
<proteinExistence type="predicted"/>
<evidence type="ECO:0000259" key="3">
    <source>
        <dbReference type="Pfam" id="PF24092"/>
    </source>
</evidence>
<organism evidence="4 5">
    <name type="scientific">Nocardia tengchongensis</name>
    <dbReference type="NCBI Taxonomy" id="2055889"/>
    <lineage>
        <taxon>Bacteria</taxon>
        <taxon>Bacillati</taxon>
        <taxon>Actinomycetota</taxon>
        <taxon>Actinomycetes</taxon>
        <taxon>Mycobacteriales</taxon>
        <taxon>Nocardiaceae</taxon>
        <taxon>Nocardia</taxon>
    </lineage>
</organism>
<accession>A0ABX8CPH4</accession>
<dbReference type="EMBL" id="CP074371">
    <property type="protein sequence ID" value="QVI21844.1"/>
    <property type="molecule type" value="Genomic_DNA"/>
</dbReference>
<evidence type="ECO:0000313" key="5">
    <source>
        <dbReference type="Proteomes" id="UP000683310"/>
    </source>
</evidence>
<evidence type="ECO:0000259" key="2">
    <source>
        <dbReference type="Pfam" id="PF24088"/>
    </source>
</evidence>
<protein>
    <submittedName>
        <fullName evidence="4">Uncharacterized protein</fullName>
    </submittedName>
</protein>
<feature type="domain" description="DUF7373" evidence="2">
    <location>
        <begin position="58"/>
        <end position="251"/>
    </location>
</feature>
<reference evidence="4 5" key="1">
    <citation type="submission" date="2021-04" db="EMBL/GenBank/DDBJ databases">
        <title>Nocardia tengchongensis.</title>
        <authorList>
            <person name="Zhuang k."/>
            <person name="Ran Y."/>
            <person name="Li W."/>
        </authorList>
    </citation>
    <scope>NUCLEOTIDE SEQUENCE [LARGE SCALE GENOMIC DNA]</scope>
    <source>
        <strain evidence="4 5">CFH S0057</strain>
    </source>
</reference>
<feature type="domain" description="DUF7373" evidence="3">
    <location>
        <begin position="257"/>
        <end position="405"/>
    </location>
</feature>
<dbReference type="Pfam" id="PF24092">
    <property type="entry name" value="DUF7373_C"/>
    <property type="match status" value="1"/>
</dbReference>
<evidence type="ECO:0000313" key="4">
    <source>
        <dbReference type="EMBL" id="QVI21844.1"/>
    </source>
</evidence>
<dbReference type="Pfam" id="PF24088">
    <property type="entry name" value="DUF7373"/>
    <property type="match status" value="1"/>
</dbReference>
<dbReference type="InterPro" id="IPR056463">
    <property type="entry name" value="DUF7373_C"/>
</dbReference>
<sequence>MISQRLRVTALLAVTAAALTGCATVSGATRPGEIDVRTLDVGKYPTQPLDLRYVYRPRMSIARELATQRLADHVVTGADIDPALTFGTGAVSIINTDGATQILAKATEPVLVANKMMFGLSVGHSDKQLDETRKTPAGSTFTTVTVLQFPDAAAAAKAATELDDADFGVAADVNERVTLPGHADAHSHWRPGVASLGSTIAHGSYVVNTYLGVRDPDLSALTVLADKVFDAQLPLLDSLPPLTPEGILRLPYDADGMLRRTLAPGVSFQPDFREQAVAEPRGFLHRVSDQAFWRQLVADSGTDRFSTSGADYDGPSMLFRTREAQAAKQLADAILGHGYSGKVDAPAGVPDAKCGETTNTSTVINRIRRYRCVVSYRQYTAVVDSDQVADAHQRAAAQYALLANSTW</sequence>
<keyword evidence="5" id="KW-1185">Reference proteome</keyword>
<dbReference type="InterPro" id="IPR055797">
    <property type="entry name" value="DUF7373"/>
</dbReference>
<keyword evidence="1" id="KW-0732">Signal</keyword>
<dbReference type="PROSITE" id="PS51257">
    <property type="entry name" value="PROKAR_LIPOPROTEIN"/>
    <property type="match status" value="1"/>
</dbReference>
<gene>
    <name evidence="4" type="ORF">KHQ06_01345</name>
</gene>
<dbReference type="Proteomes" id="UP000683310">
    <property type="component" value="Chromosome"/>
</dbReference>
<feature type="chain" id="PRO_5045226648" evidence="1">
    <location>
        <begin position="24"/>
        <end position="407"/>
    </location>
</feature>